<evidence type="ECO:0000313" key="1">
    <source>
        <dbReference type="EMBL" id="KAI6081570.1"/>
    </source>
</evidence>
<comment type="caution">
    <text evidence="1">The sequence shown here is derived from an EMBL/GenBank/DDBJ whole genome shotgun (WGS) entry which is preliminary data.</text>
</comment>
<keyword evidence="2" id="KW-1185">Reference proteome</keyword>
<name>A0ACC0CME5_9PEZI</name>
<dbReference type="EMBL" id="MU394392">
    <property type="protein sequence ID" value="KAI6081570.1"/>
    <property type="molecule type" value="Genomic_DNA"/>
</dbReference>
<reference evidence="1 2" key="1">
    <citation type="journal article" date="2022" name="New Phytol.">
        <title>Ecological generalism drives hyperdiversity of secondary metabolite gene clusters in xylarialean endophytes.</title>
        <authorList>
            <person name="Franco M.E.E."/>
            <person name="Wisecaver J.H."/>
            <person name="Arnold A.E."/>
            <person name="Ju Y.M."/>
            <person name="Slot J.C."/>
            <person name="Ahrendt S."/>
            <person name="Moore L.P."/>
            <person name="Eastman K.E."/>
            <person name="Scott K."/>
            <person name="Konkel Z."/>
            <person name="Mondo S.J."/>
            <person name="Kuo A."/>
            <person name="Hayes R.D."/>
            <person name="Haridas S."/>
            <person name="Andreopoulos B."/>
            <person name="Riley R."/>
            <person name="LaButti K."/>
            <person name="Pangilinan J."/>
            <person name="Lipzen A."/>
            <person name="Amirebrahimi M."/>
            <person name="Yan J."/>
            <person name="Adam C."/>
            <person name="Keymanesh K."/>
            <person name="Ng V."/>
            <person name="Louie K."/>
            <person name="Northen T."/>
            <person name="Drula E."/>
            <person name="Henrissat B."/>
            <person name="Hsieh H.M."/>
            <person name="Youens-Clark K."/>
            <person name="Lutzoni F."/>
            <person name="Miadlikowska J."/>
            <person name="Eastwood D.C."/>
            <person name="Hamelin R.C."/>
            <person name="Grigoriev I.V."/>
            <person name="U'Ren J.M."/>
        </authorList>
    </citation>
    <scope>NUCLEOTIDE SEQUENCE [LARGE SCALE GENOMIC DNA]</scope>
    <source>
        <strain evidence="1 2">ER1909</strain>
    </source>
</reference>
<proteinExistence type="predicted"/>
<organism evidence="1 2">
    <name type="scientific">Hypoxylon rubiginosum</name>
    <dbReference type="NCBI Taxonomy" id="110542"/>
    <lineage>
        <taxon>Eukaryota</taxon>
        <taxon>Fungi</taxon>
        <taxon>Dikarya</taxon>
        <taxon>Ascomycota</taxon>
        <taxon>Pezizomycotina</taxon>
        <taxon>Sordariomycetes</taxon>
        <taxon>Xylariomycetidae</taxon>
        <taxon>Xylariales</taxon>
        <taxon>Hypoxylaceae</taxon>
        <taxon>Hypoxylon</taxon>
    </lineage>
</organism>
<accession>A0ACC0CME5</accession>
<protein>
    <submittedName>
        <fullName evidence="1">Uncharacterized protein</fullName>
    </submittedName>
</protein>
<dbReference type="Proteomes" id="UP001497680">
    <property type="component" value="Unassembled WGS sequence"/>
</dbReference>
<evidence type="ECO:0000313" key="2">
    <source>
        <dbReference type="Proteomes" id="UP001497680"/>
    </source>
</evidence>
<gene>
    <name evidence="1" type="ORF">F4821DRAFT_274874</name>
</gene>
<sequence length="619" mass="71509">MDDVSSPPSPPPDTTSDNTMLPAGHEPLVRYGQKVMNIPGDKFGRKHPQAGNVSHEEDRRRYEEFPKFTRKEYMARDATFRDRFIEFLRDVKIRFLEDNLSEYSDVKLILDNDKEKVVEFVHLSMTVRVSQLKDVDCFNGDTYYNARRAVVTELKSGQKMAGFELPMGREVENYLIAEVIRRVHTPRTTKYRVSRTRPEESTERQNWYKKIRAEVRRSFWLDHDRQARDDLRRESVICSLSIRMVMEAIDTEDQSQSRDAFFQYHHDVAAASDPNIYERVAKDILIIWDRKGKLVLCSVSQAFQRIYGRPTMEKATDAIKKWSQIPPLPQRCTKHHAVDELIRRKHPELDMERATTPEELSERAVCLVPYGTQAVRGSTNPIDLDLTLRTHSLMEKSCENIDIDISFGKALAELKFGPFGLCAKLVKFIFHNLARHEYNQCCEAFDALPDDMRMETCKRSWASFIVLGINTFTERHRDRNDVKNGLSGLLPLGDYQGGDICFPQLGLKLDYKPGGCILFRGAELEHFVEDWTGYRFFVACTNHQSVRNWALRRLGKFPVLPSNSKDWFLRPKMENDTASIVPPSTTDSDDENCFDPCVETEPEDTWSDSSSSIVFNLGL</sequence>